<evidence type="ECO:0000256" key="7">
    <source>
        <dbReference type="SAM" id="Phobius"/>
    </source>
</evidence>
<keyword evidence="7" id="KW-1133">Transmembrane helix</keyword>
<evidence type="ECO:0000256" key="4">
    <source>
        <dbReference type="ARBA" id="ARBA00023125"/>
    </source>
</evidence>
<evidence type="ECO:0000313" key="9">
    <source>
        <dbReference type="EMBL" id="RID56338.1"/>
    </source>
</evidence>
<dbReference type="GO" id="GO:0010152">
    <property type="term" value="P:pollen maturation"/>
    <property type="evidence" value="ECO:0007669"/>
    <property type="project" value="UniProtKB-ARBA"/>
</dbReference>
<dbReference type="Proteomes" id="UP000264353">
    <property type="component" value="Chromosome A7"/>
</dbReference>
<protein>
    <recommendedName>
        <fullName evidence="8">MADS-box domain-containing protein</fullName>
    </recommendedName>
</protein>
<keyword evidence="4" id="KW-0238">DNA-binding</keyword>
<keyword evidence="3" id="KW-0175">Coiled coil</keyword>
<evidence type="ECO:0000313" key="10">
    <source>
        <dbReference type="Proteomes" id="UP000264353"/>
    </source>
</evidence>
<keyword evidence="7" id="KW-0472">Membrane</keyword>
<evidence type="ECO:0000259" key="8">
    <source>
        <dbReference type="PROSITE" id="PS50066"/>
    </source>
</evidence>
<dbReference type="SUPFAM" id="SSF55455">
    <property type="entry name" value="SRF-like"/>
    <property type="match status" value="1"/>
</dbReference>
<dbReference type="InterPro" id="IPR036879">
    <property type="entry name" value="TF_MADSbox_sf"/>
</dbReference>
<feature type="domain" description="MADS-box" evidence="8">
    <location>
        <begin position="1"/>
        <end position="61"/>
    </location>
</feature>
<dbReference type="PANTHER" id="PTHR48019">
    <property type="entry name" value="SERUM RESPONSE FACTOR HOMOLOG"/>
    <property type="match status" value="1"/>
</dbReference>
<comment type="subcellular location">
    <subcellularLocation>
        <location evidence="1">Nucleus</location>
    </subcellularLocation>
</comment>
<evidence type="ECO:0000256" key="6">
    <source>
        <dbReference type="ARBA" id="ARBA00023242"/>
    </source>
</evidence>
<dbReference type="Gene3D" id="3.40.1810.10">
    <property type="entry name" value="Transcription factor, MADS-box"/>
    <property type="match status" value="1"/>
</dbReference>
<dbReference type="GO" id="GO:0003677">
    <property type="term" value="F:DNA binding"/>
    <property type="evidence" value="ECO:0007669"/>
    <property type="project" value="UniProtKB-KW"/>
</dbReference>
<dbReference type="AlphaFoldDB" id="A0A397YUL3"/>
<dbReference type="GO" id="GO:0080092">
    <property type="term" value="P:regulation of pollen tube growth"/>
    <property type="evidence" value="ECO:0007669"/>
    <property type="project" value="UniProtKB-ARBA"/>
</dbReference>
<dbReference type="InterPro" id="IPR050142">
    <property type="entry name" value="MADS-box/MEF2_TF"/>
</dbReference>
<dbReference type="PROSITE" id="PS00350">
    <property type="entry name" value="MADS_BOX_1"/>
    <property type="match status" value="1"/>
</dbReference>
<dbReference type="InterPro" id="IPR002100">
    <property type="entry name" value="TF_MADSbox"/>
</dbReference>
<evidence type="ECO:0000256" key="2">
    <source>
        <dbReference type="ARBA" id="ARBA00023015"/>
    </source>
</evidence>
<reference evidence="9 10" key="1">
    <citation type="submission" date="2018-06" db="EMBL/GenBank/DDBJ databases">
        <title>WGS assembly of Brassica rapa FPsc.</title>
        <authorList>
            <person name="Bowman J."/>
            <person name="Kohchi T."/>
            <person name="Yamato K."/>
            <person name="Jenkins J."/>
            <person name="Shu S."/>
            <person name="Ishizaki K."/>
            <person name="Yamaoka S."/>
            <person name="Nishihama R."/>
            <person name="Nakamura Y."/>
            <person name="Berger F."/>
            <person name="Adam C."/>
            <person name="Aki S."/>
            <person name="Althoff F."/>
            <person name="Araki T."/>
            <person name="Arteaga-Vazquez M."/>
            <person name="Balasubrmanian S."/>
            <person name="Bauer D."/>
            <person name="Boehm C."/>
            <person name="Briginshaw L."/>
            <person name="Caballero-Perez J."/>
            <person name="Catarino B."/>
            <person name="Chen F."/>
            <person name="Chiyoda S."/>
            <person name="Chovatia M."/>
            <person name="Davies K."/>
            <person name="Delmans M."/>
            <person name="Demura T."/>
            <person name="Dierschke T."/>
            <person name="Dolan L."/>
            <person name="Dorantes-Acosta A."/>
            <person name="Eklund D."/>
            <person name="Florent S."/>
            <person name="Flores-Sandoval E."/>
            <person name="Fujiyama A."/>
            <person name="Fukuzawa H."/>
            <person name="Galik B."/>
            <person name="Grimanelli D."/>
            <person name="Grimwood J."/>
            <person name="Grossniklaus U."/>
            <person name="Hamada T."/>
            <person name="Haseloff J."/>
            <person name="Hetherington A."/>
            <person name="Higo A."/>
            <person name="Hirakawa Y."/>
            <person name="Hundley H."/>
            <person name="Ikeda Y."/>
            <person name="Inoue K."/>
            <person name="Inoue S."/>
            <person name="Ishida S."/>
            <person name="Jia Q."/>
            <person name="Kakita M."/>
            <person name="Kanazawa T."/>
            <person name="Kawai Y."/>
            <person name="Kawashima T."/>
            <person name="Kennedy M."/>
            <person name="Kinose K."/>
            <person name="Kinoshita T."/>
            <person name="Kohara Y."/>
            <person name="Koide E."/>
            <person name="Komatsu K."/>
            <person name="Kopischke S."/>
            <person name="Kubo M."/>
            <person name="Kyozuka J."/>
            <person name="Lagercrantz U."/>
            <person name="Lin S."/>
            <person name="Lindquist E."/>
            <person name="Lipzen A."/>
            <person name="Lu C."/>
            <person name="Luna E."/>
            <person name="Martienssen R."/>
            <person name="Minamino N."/>
            <person name="Mizutani M."/>
            <person name="Mizutani M."/>
            <person name="Mochizuki N."/>
            <person name="Monte I."/>
            <person name="Mosher R."/>
            <person name="Nagasaki H."/>
            <person name="Nakagami H."/>
            <person name="Naramoto S."/>
            <person name="Nishitani K."/>
            <person name="Ohtani M."/>
            <person name="Okamoto T."/>
            <person name="Okumura M."/>
            <person name="Phillips J."/>
            <person name="Pollak B."/>
            <person name="Reinders A."/>
            <person name="Roevekamp M."/>
            <person name="Sano R."/>
            <person name="Sawa S."/>
            <person name="Schmid M."/>
            <person name="Shirakawa M."/>
            <person name="Solano R."/>
            <person name="Spunde A."/>
            <person name="Suetsugu N."/>
            <person name="Sugano S."/>
            <person name="Sugiyama A."/>
            <person name="Sun R."/>
            <person name="Suzuki Y."/>
            <person name="Takenaka M."/>
            <person name="Takezawa D."/>
            <person name="Tomogane H."/>
            <person name="Tsuzuki M."/>
            <person name="Ueda T."/>
            <person name="Umeda M."/>
            <person name="Ward J."/>
            <person name="Watanabe Y."/>
            <person name="Yazaki K."/>
            <person name="Yokoyama R."/>
            <person name="Yoshitake Y."/>
            <person name="Yotsui I."/>
            <person name="Zachgo S."/>
            <person name="Schmutz J."/>
        </authorList>
    </citation>
    <scope>NUCLEOTIDE SEQUENCE [LARGE SCALE GENOMIC DNA]</scope>
    <source>
        <strain evidence="10">cv. B-3</strain>
    </source>
</reference>
<dbReference type="SMART" id="SM00432">
    <property type="entry name" value="MADS"/>
    <property type="match status" value="1"/>
</dbReference>
<evidence type="ECO:0000256" key="5">
    <source>
        <dbReference type="ARBA" id="ARBA00023163"/>
    </source>
</evidence>
<organism evidence="9 10">
    <name type="scientific">Brassica campestris</name>
    <name type="common">Field mustard</name>
    <dbReference type="NCBI Taxonomy" id="3711"/>
    <lineage>
        <taxon>Eukaryota</taxon>
        <taxon>Viridiplantae</taxon>
        <taxon>Streptophyta</taxon>
        <taxon>Embryophyta</taxon>
        <taxon>Tracheophyta</taxon>
        <taxon>Spermatophyta</taxon>
        <taxon>Magnoliopsida</taxon>
        <taxon>eudicotyledons</taxon>
        <taxon>Gunneridae</taxon>
        <taxon>Pentapetalae</taxon>
        <taxon>rosids</taxon>
        <taxon>malvids</taxon>
        <taxon>Brassicales</taxon>
        <taxon>Brassicaceae</taxon>
        <taxon>Brassiceae</taxon>
        <taxon>Brassica</taxon>
    </lineage>
</organism>
<sequence>MGRAKLEIKPIQKSTNRQITYSKRKKGLMKKAYELSTLCDIDLALLMFSPSDRLCLFSSQTRIEDVLAKYINLPDQERENAIVFPDRSKRQGIQNKEYLLRTLEQFKTENDMAFQINEPRHEAIHSDVEELEKELCRLQQQLQISEEELRKFEPDPVRFTSMEEMGACENHLLSTLTRVVQRREHLLSRSCEAPSTQQSMENIEGWEPEAEFKQARIYNSELSQCIKSVKVFLVQPNYLLYLIILNYIHIFKIYFFLVPSYDLPLQGIISNPTQTPK</sequence>
<keyword evidence="5" id="KW-0804">Transcription</keyword>
<dbReference type="FunFam" id="3.40.1810.10:FF:000014">
    <property type="entry name" value="MADS-box transcription factor 41"/>
    <property type="match status" value="1"/>
</dbReference>
<dbReference type="PRINTS" id="PR00404">
    <property type="entry name" value="MADSDOMAIN"/>
</dbReference>
<evidence type="ECO:0000256" key="1">
    <source>
        <dbReference type="ARBA" id="ARBA00004123"/>
    </source>
</evidence>
<keyword evidence="7" id="KW-0812">Transmembrane</keyword>
<name>A0A397YUL3_BRACM</name>
<keyword evidence="6" id="KW-0539">Nucleus</keyword>
<keyword evidence="2" id="KW-0805">Transcription regulation</keyword>
<dbReference type="PROSITE" id="PS50066">
    <property type="entry name" value="MADS_BOX_2"/>
    <property type="match status" value="1"/>
</dbReference>
<dbReference type="Pfam" id="PF00319">
    <property type="entry name" value="SRF-TF"/>
    <property type="match status" value="1"/>
</dbReference>
<dbReference type="GO" id="GO:0005634">
    <property type="term" value="C:nucleus"/>
    <property type="evidence" value="ECO:0007669"/>
    <property type="project" value="UniProtKB-SubCell"/>
</dbReference>
<feature type="transmembrane region" description="Helical" evidence="7">
    <location>
        <begin position="238"/>
        <end position="257"/>
    </location>
</feature>
<dbReference type="EMBL" id="CM010634">
    <property type="protein sequence ID" value="RID56338.1"/>
    <property type="molecule type" value="Genomic_DNA"/>
</dbReference>
<proteinExistence type="predicted"/>
<evidence type="ECO:0000256" key="3">
    <source>
        <dbReference type="ARBA" id="ARBA00023054"/>
    </source>
</evidence>
<dbReference type="GO" id="GO:0046983">
    <property type="term" value="F:protein dimerization activity"/>
    <property type="evidence" value="ECO:0007669"/>
    <property type="project" value="InterPro"/>
</dbReference>
<gene>
    <name evidence="9" type="ORF">BRARA_G03542</name>
</gene>
<accession>A0A397YUL3</accession>